<evidence type="ECO:0000256" key="4">
    <source>
        <dbReference type="ARBA" id="ARBA00023125"/>
    </source>
</evidence>
<dbReference type="PANTHER" id="PTHR12748">
    <property type="entry name" value="ORIGIN RECOGNITION COMPLEX SUBUNIT 3"/>
    <property type="match status" value="1"/>
</dbReference>
<gene>
    <name evidence="9" type="primary">ORC3_3</name>
    <name evidence="9" type="ORF">PIB30_035960</name>
</gene>
<feature type="compositionally biased region" description="Basic residues" evidence="6">
    <location>
        <begin position="668"/>
        <end position="685"/>
    </location>
</feature>
<organism evidence="9 10">
    <name type="scientific">Stylosanthes scabra</name>
    <dbReference type="NCBI Taxonomy" id="79078"/>
    <lineage>
        <taxon>Eukaryota</taxon>
        <taxon>Viridiplantae</taxon>
        <taxon>Streptophyta</taxon>
        <taxon>Embryophyta</taxon>
        <taxon>Tracheophyta</taxon>
        <taxon>Spermatophyta</taxon>
        <taxon>Magnoliopsida</taxon>
        <taxon>eudicotyledons</taxon>
        <taxon>Gunneridae</taxon>
        <taxon>Pentapetalae</taxon>
        <taxon>rosids</taxon>
        <taxon>fabids</taxon>
        <taxon>Fabales</taxon>
        <taxon>Fabaceae</taxon>
        <taxon>Papilionoideae</taxon>
        <taxon>50 kb inversion clade</taxon>
        <taxon>dalbergioids sensu lato</taxon>
        <taxon>Dalbergieae</taxon>
        <taxon>Pterocarpus clade</taxon>
        <taxon>Stylosanthes</taxon>
    </lineage>
</organism>
<dbReference type="CDD" id="cd20704">
    <property type="entry name" value="Orc3"/>
    <property type="match status" value="1"/>
</dbReference>
<protein>
    <submittedName>
        <fullName evidence="9">Origin recognition complex subunit 3</fullName>
    </submittedName>
</protein>
<dbReference type="Proteomes" id="UP001341840">
    <property type="component" value="Unassembled WGS sequence"/>
</dbReference>
<evidence type="ECO:0000256" key="5">
    <source>
        <dbReference type="ARBA" id="ARBA00023242"/>
    </source>
</evidence>
<feature type="domain" description="Origin recognition complex subunit 3 winged helix C-terminal" evidence="8">
    <location>
        <begin position="605"/>
        <end position="731"/>
    </location>
</feature>
<comment type="similarity">
    <text evidence="2">Belongs to the ORC3 family.</text>
</comment>
<keyword evidence="4" id="KW-0238">DNA-binding</keyword>
<sequence>MAPSSPIVTDSLDPSTPPETLDNDLQPFFVLHKASSRRKDRSSIGQGKLRKRNALSSLQSTKKQEGSVNEEYDRHLFQPLQIESFNSVWSRIESTIKDVSRDINSSVFKDIQQWILECLNAARLHGEPSITEATRPLPILSNATLGQLSTALVITRNIEFVDDILTFEELGHFLKSQGCHVAMLSSVDVSMKNGIAGCIKALLREFPLGEIDSADISILASWYREQDNNNKPLVLIISDLERCCGSVLTEFVLMLSEWVVKLPIILIIGVATTVDAVRNALPSRALECLCCSKFMFGTPDERMDTVVEAVLVKHCTTFNIGHEVALFLRNYFINQDGTLTSFIRALKLACLLHFSVQPLSLIHGHLLAEDQKDGISALSPEILLKYMDEFPSYDRSQTAGQTGKSIAQGLSDLVTEQKLWTTAVLCLCEAGKYSRVRLLDLFCEVLNPDLYPHRDSVCHIRNEKDQGLSSTNGHSQQYSFVQSGGLIRQIVRKVRDLPPGTLSQLIKSWEKLTADISEIHDKLKMFQSSVRCEERRSPRKSSKRYGSKVPLDIDNESRMLNSQAVAFIDCLVRNYMRPIECMPFHEISCFKNVEKLQKVLIGDPRRRIQADLLDSHRILRCSCCNKTGNALLPSRQDSSIMYSLAQEHGDLINLHDWFQSFRTIIHQTNKRKPKSKQSPQPKKRKDTAGSGDQNEAPIQARFCRAVTEMQITGLLRMPSKRRPDFVQRVAFGL</sequence>
<evidence type="ECO:0000256" key="2">
    <source>
        <dbReference type="ARBA" id="ARBA00010977"/>
    </source>
</evidence>
<evidence type="ECO:0000256" key="6">
    <source>
        <dbReference type="SAM" id="MobiDB-lite"/>
    </source>
</evidence>
<keyword evidence="10" id="KW-1185">Reference proteome</keyword>
<dbReference type="InterPro" id="IPR045667">
    <property type="entry name" value="ORC3_N"/>
</dbReference>
<dbReference type="Pfam" id="PF07034">
    <property type="entry name" value="ORC3_N"/>
    <property type="match status" value="1"/>
</dbReference>
<dbReference type="Pfam" id="PF18137">
    <property type="entry name" value="WHD_ORC"/>
    <property type="match status" value="1"/>
</dbReference>
<comment type="subcellular location">
    <subcellularLocation>
        <location evidence="1">Nucleus</location>
    </subcellularLocation>
</comment>
<evidence type="ECO:0000259" key="8">
    <source>
        <dbReference type="Pfam" id="PF18137"/>
    </source>
</evidence>
<evidence type="ECO:0000256" key="1">
    <source>
        <dbReference type="ARBA" id="ARBA00004123"/>
    </source>
</evidence>
<name>A0ABU6RDZ3_9FABA</name>
<evidence type="ECO:0000259" key="7">
    <source>
        <dbReference type="Pfam" id="PF07034"/>
    </source>
</evidence>
<comment type="caution">
    <text evidence="9">The sequence shown here is derived from an EMBL/GenBank/DDBJ whole genome shotgun (WGS) entry which is preliminary data.</text>
</comment>
<evidence type="ECO:0000313" key="9">
    <source>
        <dbReference type="EMBL" id="MED6122039.1"/>
    </source>
</evidence>
<evidence type="ECO:0000256" key="3">
    <source>
        <dbReference type="ARBA" id="ARBA00022705"/>
    </source>
</evidence>
<feature type="compositionally biased region" description="Polar residues" evidence="6">
    <location>
        <begin position="1"/>
        <end position="14"/>
    </location>
</feature>
<feature type="region of interest" description="Disordered" evidence="6">
    <location>
        <begin position="1"/>
        <end position="70"/>
    </location>
</feature>
<feature type="region of interest" description="Disordered" evidence="6">
    <location>
        <begin position="668"/>
        <end position="694"/>
    </location>
</feature>
<dbReference type="EMBL" id="JASCZI010030382">
    <property type="protein sequence ID" value="MED6122039.1"/>
    <property type="molecule type" value="Genomic_DNA"/>
</dbReference>
<dbReference type="InterPro" id="IPR020795">
    <property type="entry name" value="ORC3"/>
</dbReference>
<evidence type="ECO:0000313" key="10">
    <source>
        <dbReference type="Proteomes" id="UP001341840"/>
    </source>
</evidence>
<dbReference type="PANTHER" id="PTHR12748:SF0">
    <property type="entry name" value="ORIGIN RECOGNITION COMPLEX SUBUNIT 3"/>
    <property type="match status" value="1"/>
</dbReference>
<reference evidence="9 10" key="1">
    <citation type="journal article" date="2023" name="Plants (Basel)">
        <title>Bridging the Gap: Combining Genomics and Transcriptomics Approaches to Understand Stylosanthes scabra, an Orphan Legume from the Brazilian Caatinga.</title>
        <authorList>
            <person name="Ferreira-Neto J.R.C."/>
            <person name="da Silva M.D."/>
            <person name="Binneck E."/>
            <person name="de Melo N.F."/>
            <person name="da Silva R.H."/>
            <person name="de Melo A.L.T.M."/>
            <person name="Pandolfi V."/>
            <person name="Bustamante F.O."/>
            <person name="Brasileiro-Vidal A.C."/>
            <person name="Benko-Iseppon A.M."/>
        </authorList>
    </citation>
    <scope>NUCLEOTIDE SEQUENCE [LARGE SCALE GENOMIC DNA]</scope>
    <source>
        <tissue evidence="9">Leaves</tissue>
    </source>
</reference>
<proteinExistence type="inferred from homology"/>
<dbReference type="InterPro" id="IPR040855">
    <property type="entry name" value="ORC_WH_C"/>
</dbReference>
<keyword evidence="5" id="KW-0539">Nucleus</keyword>
<keyword evidence="3" id="KW-0235">DNA replication</keyword>
<feature type="domain" description="Origin recognition complex subunit 3 N-terminal" evidence="7">
    <location>
        <begin position="26"/>
        <end position="361"/>
    </location>
</feature>
<accession>A0ABU6RDZ3</accession>